<dbReference type="PROSITE" id="PS00445">
    <property type="entry name" value="FGGY_KINASES_2"/>
    <property type="match status" value="1"/>
</dbReference>
<dbReference type="PANTHER" id="PTHR43095:SF5">
    <property type="entry name" value="XYLULOSE KINASE"/>
    <property type="match status" value="1"/>
</dbReference>
<dbReference type="Gene3D" id="3.30.420.40">
    <property type="match status" value="2"/>
</dbReference>
<dbReference type="EMBL" id="MWBQ01000144">
    <property type="protein sequence ID" value="OQA55710.1"/>
    <property type="molecule type" value="Genomic_DNA"/>
</dbReference>
<dbReference type="InterPro" id="IPR018484">
    <property type="entry name" value="FGGY_N"/>
</dbReference>
<dbReference type="SUPFAM" id="SSF53067">
    <property type="entry name" value="Actin-like ATPase domain"/>
    <property type="match status" value="2"/>
</dbReference>
<evidence type="ECO:0000256" key="1">
    <source>
        <dbReference type="ARBA" id="ARBA00009156"/>
    </source>
</evidence>
<keyword evidence="3 8" id="KW-0808">Transferase</keyword>
<dbReference type="Pfam" id="PF02782">
    <property type="entry name" value="FGGY_C"/>
    <property type="match status" value="1"/>
</dbReference>
<dbReference type="Pfam" id="PF00370">
    <property type="entry name" value="FGGY_N"/>
    <property type="match status" value="1"/>
</dbReference>
<dbReference type="GO" id="GO:0042732">
    <property type="term" value="P:D-xylose metabolic process"/>
    <property type="evidence" value="ECO:0007669"/>
    <property type="project" value="UniProtKB-KW"/>
</dbReference>
<evidence type="ECO:0000256" key="8">
    <source>
        <dbReference type="RuleBase" id="RU003733"/>
    </source>
</evidence>
<name>A0A1V5SMD4_9BACT</name>
<dbReference type="InterPro" id="IPR050406">
    <property type="entry name" value="FGGY_Carb_Kinase"/>
</dbReference>
<dbReference type="InterPro" id="IPR000577">
    <property type="entry name" value="Carb_kinase_FGGY"/>
</dbReference>
<dbReference type="CDD" id="cd07808">
    <property type="entry name" value="ASKHA_NBD_FGGY_EcXK-like"/>
    <property type="match status" value="1"/>
</dbReference>
<dbReference type="NCBIfam" id="TIGR01312">
    <property type="entry name" value="XylB"/>
    <property type="match status" value="1"/>
</dbReference>
<dbReference type="PROSITE" id="PS00933">
    <property type="entry name" value="FGGY_KINASES_1"/>
    <property type="match status" value="1"/>
</dbReference>
<accession>A0A1V5SMD4</accession>
<keyword evidence="2 9" id="KW-0859">Xylose metabolism</keyword>
<keyword evidence="7 9" id="KW-0119">Carbohydrate metabolism</keyword>
<evidence type="ECO:0000256" key="2">
    <source>
        <dbReference type="ARBA" id="ARBA00022629"/>
    </source>
</evidence>
<evidence type="ECO:0000259" key="11">
    <source>
        <dbReference type="Pfam" id="PF02782"/>
    </source>
</evidence>
<comment type="catalytic activity">
    <reaction evidence="9">
        <text>D-xylulose + ATP = D-xylulose 5-phosphate + ADP + H(+)</text>
        <dbReference type="Rhea" id="RHEA:10964"/>
        <dbReference type="ChEBI" id="CHEBI:15378"/>
        <dbReference type="ChEBI" id="CHEBI:17140"/>
        <dbReference type="ChEBI" id="CHEBI:30616"/>
        <dbReference type="ChEBI" id="CHEBI:57737"/>
        <dbReference type="ChEBI" id="CHEBI:456216"/>
        <dbReference type="EC" id="2.7.1.17"/>
    </reaction>
</comment>
<evidence type="ECO:0000256" key="4">
    <source>
        <dbReference type="ARBA" id="ARBA00022741"/>
    </source>
</evidence>
<evidence type="ECO:0000256" key="7">
    <source>
        <dbReference type="ARBA" id="ARBA00023277"/>
    </source>
</evidence>
<dbReference type="Proteomes" id="UP000485569">
    <property type="component" value="Unassembled WGS sequence"/>
</dbReference>
<feature type="domain" description="Carbohydrate kinase FGGY N-terminal" evidence="10">
    <location>
        <begin position="5"/>
        <end position="243"/>
    </location>
</feature>
<sequence length="509" mass="57077">MKDLLIGIDIGTSSGKACIIDQSGQVVDSVSIEYSSFSSQPDWVEQNPENWYQAFIALIQKMKINGSFQKYRLAAIAIAGQMRGLTLIGFNYQPIRPSILWNDRRCREEVAYIMSTNQAMVELITGNPINTMCTLPKLLWVQKHEPEILKSTKALIFPKDYINLRLTNRICTDRSDASGSSFYDIQKQEWSEEILNFYHLPIQLCPEIVPSTTLLGMVSSKASIDTGLPKDLPVVMGGSDSTIETLAIGLYNDKQCKIRLGTSGALSTIVDHLTRSHQYYCWSYFIPNRWIIDLNTRSCAQSVQWGKDLFFQQNPADYSSIYQIMMDEAKISPVGSKGLIFHPYLLGEDAPYWDSRLQGNLFGLNVSHQRSDIIRAIYEGTAYALKDAFSVFGEIAQGFQEYIFVGGGVKNHLWLSIVADVFGVKGLIPTHTDAAFGAAMVAGIGSGIFSSLEEAIGKCVRIEKTIDFSPEKHNSYKYFYKKYKKITQLIRYVSQMDEEKGGDKSGKNG</sequence>
<dbReference type="PIRSF" id="PIRSF000538">
    <property type="entry name" value="GlpK"/>
    <property type="match status" value="1"/>
</dbReference>
<dbReference type="GO" id="GO:0005997">
    <property type="term" value="P:xylulose metabolic process"/>
    <property type="evidence" value="ECO:0007669"/>
    <property type="project" value="InterPro"/>
</dbReference>
<gene>
    <name evidence="12" type="primary">xylB_10</name>
    <name evidence="9" type="synonym">xylB</name>
    <name evidence="12" type="ORF">BWY41_01599</name>
</gene>
<dbReference type="AlphaFoldDB" id="A0A1V5SMD4"/>
<proteinExistence type="inferred from homology"/>
<evidence type="ECO:0000256" key="9">
    <source>
        <dbReference type="RuleBase" id="RU364073"/>
    </source>
</evidence>
<comment type="similarity">
    <text evidence="1 8">Belongs to the FGGY kinase family.</text>
</comment>
<keyword evidence="4 9" id="KW-0547">Nucleotide-binding</keyword>
<dbReference type="GO" id="GO:0005524">
    <property type="term" value="F:ATP binding"/>
    <property type="evidence" value="ECO:0007669"/>
    <property type="project" value="UniProtKB-KW"/>
</dbReference>
<dbReference type="InterPro" id="IPR043129">
    <property type="entry name" value="ATPase_NBD"/>
</dbReference>
<comment type="caution">
    <text evidence="12">The sequence shown here is derived from an EMBL/GenBank/DDBJ whole genome shotgun (WGS) entry which is preliminary data.</text>
</comment>
<dbReference type="EC" id="2.7.1.17" evidence="9"/>
<dbReference type="InterPro" id="IPR018485">
    <property type="entry name" value="FGGY_C"/>
</dbReference>
<keyword evidence="5 8" id="KW-0418">Kinase</keyword>
<dbReference type="InterPro" id="IPR006000">
    <property type="entry name" value="Xylulokinase"/>
</dbReference>
<evidence type="ECO:0000256" key="6">
    <source>
        <dbReference type="ARBA" id="ARBA00022840"/>
    </source>
</evidence>
<evidence type="ECO:0000313" key="12">
    <source>
        <dbReference type="EMBL" id="OQA55710.1"/>
    </source>
</evidence>
<dbReference type="PANTHER" id="PTHR43095">
    <property type="entry name" value="SUGAR KINASE"/>
    <property type="match status" value="1"/>
</dbReference>
<evidence type="ECO:0000259" key="10">
    <source>
        <dbReference type="Pfam" id="PF00370"/>
    </source>
</evidence>
<dbReference type="InterPro" id="IPR018483">
    <property type="entry name" value="Carb_kinase_FGGY_CS"/>
</dbReference>
<dbReference type="GO" id="GO:0004856">
    <property type="term" value="F:D-xylulokinase activity"/>
    <property type="evidence" value="ECO:0007669"/>
    <property type="project" value="UniProtKB-EC"/>
</dbReference>
<keyword evidence="6 9" id="KW-0067">ATP-binding</keyword>
<evidence type="ECO:0000256" key="3">
    <source>
        <dbReference type="ARBA" id="ARBA00022679"/>
    </source>
</evidence>
<reference evidence="12" key="1">
    <citation type="submission" date="2017-02" db="EMBL/GenBank/DDBJ databases">
        <title>Delving into the versatile metabolic prowess of the omnipresent phylum Bacteroidetes.</title>
        <authorList>
            <person name="Nobu M.K."/>
            <person name="Mei R."/>
            <person name="Narihiro T."/>
            <person name="Kuroda K."/>
            <person name="Liu W.-T."/>
        </authorList>
    </citation>
    <scope>NUCLEOTIDE SEQUENCE</scope>
    <source>
        <strain evidence="12">ADurb.Bin276</strain>
    </source>
</reference>
<organism evidence="12">
    <name type="scientific">Candidatus Atribacter allofermentans</name>
    <dbReference type="NCBI Taxonomy" id="1852833"/>
    <lineage>
        <taxon>Bacteria</taxon>
        <taxon>Pseudomonadati</taxon>
        <taxon>Atribacterota</taxon>
        <taxon>Atribacteria</taxon>
        <taxon>Atribacterales</taxon>
        <taxon>Atribacteraceae</taxon>
        <taxon>Atribacter</taxon>
    </lineage>
</organism>
<protein>
    <recommendedName>
        <fullName evidence="9">Xylulose kinase</fullName>
        <shortName evidence="9">Xylulokinase</shortName>
        <ecNumber evidence="9">2.7.1.17</ecNumber>
    </recommendedName>
</protein>
<evidence type="ECO:0000256" key="5">
    <source>
        <dbReference type="ARBA" id="ARBA00022777"/>
    </source>
</evidence>
<feature type="domain" description="Carbohydrate kinase FGGY C-terminal" evidence="11">
    <location>
        <begin position="258"/>
        <end position="444"/>
    </location>
</feature>